<dbReference type="RefSeq" id="WP_263710598.1">
    <property type="nucleotide sequence ID" value="NZ_JAOWKX010000001.1"/>
</dbReference>
<comment type="caution">
    <text evidence="1">The sequence shown here is derived from an EMBL/GenBank/DDBJ whole genome shotgun (WGS) entry which is preliminary data.</text>
</comment>
<proteinExistence type="predicted"/>
<evidence type="ECO:0000313" key="2">
    <source>
        <dbReference type="Proteomes" id="UP001652504"/>
    </source>
</evidence>
<gene>
    <name evidence="1" type="ORF">OE749_01635</name>
</gene>
<accession>A0ABT3A3Y3</accession>
<dbReference type="EMBL" id="JAOWKX010000001">
    <property type="protein sequence ID" value="MCV2883398.1"/>
    <property type="molecule type" value="Genomic_DNA"/>
</dbReference>
<dbReference type="InterPro" id="IPR025638">
    <property type="entry name" value="DUF4336"/>
</dbReference>
<dbReference type="SUPFAM" id="SSF56281">
    <property type="entry name" value="Metallo-hydrolase/oxidoreductase"/>
    <property type="match status" value="1"/>
</dbReference>
<dbReference type="InterPro" id="IPR036866">
    <property type="entry name" value="RibonucZ/Hydroxyglut_hydro"/>
</dbReference>
<dbReference type="PANTHER" id="PTHR33835">
    <property type="entry name" value="YALI0C07656P"/>
    <property type="match status" value="1"/>
</dbReference>
<dbReference type="PANTHER" id="PTHR33835:SF1">
    <property type="entry name" value="METALLO-BETA-LACTAMASE DOMAIN-CONTAINING PROTEIN"/>
    <property type="match status" value="1"/>
</dbReference>
<reference evidence="1 2" key="1">
    <citation type="submission" date="2022-10" db="EMBL/GenBank/DDBJ databases">
        <title>Aestuariibacter sp. AA17 isolated from Montipora capitata coral fragment.</title>
        <authorList>
            <person name="Emsley S.A."/>
            <person name="Pfannmuller K.M."/>
            <person name="Loughran R.M."/>
            <person name="Shlafstein M."/>
            <person name="Papke E."/>
            <person name="Saw J.H."/>
            <person name="Ushijima B."/>
            <person name="Videau P."/>
        </authorList>
    </citation>
    <scope>NUCLEOTIDE SEQUENCE [LARGE SCALE GENOMIC DNA]</scope>
    <source>
        <strain evidence="1 2">AA17</strain>
    </source>
</reference>
<organism evidence="1 2">
    <name type="scientific">Fluctibacter corallii</name>
    <dbReference type="NCBI Taxonomy" id="2984329"/>
    <lineage>
        <taxon>Bacteria</taxon>
        <taxon>Pseudomonadati</taxon>
        <taxon>Pseudomonadota</taxon>
        <taxon>Gammaproteobacteria</taxon>
        <taxon>Alteromonadales</taxon>
        <taxon>Alteromonadaceae</taxon>
        <taxon>Fluctibacter</taxon>
    </lineage>
</organism>
<dbReference type="Pfam" id="PF14234">
    <property type="entry name" value="DUF4336"/>
    <property type="match status" value="1"/>
</dbReference>
<name>A0ABT3A3Y3_9ALTE</name>
<evidence type="ECO:0000313" key="1">
    <source>
        <dbReference type="EMBL" id="MCV2883398.1"/>
    </source>
</evidence>
<sequence length="233" mass="26501">MHNTQLNALGENIWIVEGKTVSFYSMPYTTRMTIVKLPDNKLWIHSPIALTPTLQQEVNALGFVAHLVAPNSLHHLFLAQWQSAFPDAVLWGTPEVIKKRNELCFTGELGSTAPTQWNSVLEQTLFSGSPIMAECVFFHKPSATLILTDLIENFSQHHFSGWQKWVAKIVGILAPNGKMPLDWRLSFLLNRREAKQHLSKIISWQPKQIVMAHGEIVTSDAMAFLNRSFDWLR</sequence>
<protein>
    <submittedName>
        <fullName evidence="1">DUF4336 domain-containing protein</fullName>
    </submittedName>
</protein>
<dbReference type="Proteomes" id="UP001652504">
    <property type="component" value="Unassembled WGS sequence"/>
</dbReference>
<keyword evidence="2" id="KW-1185">Reference proteome</keyword>